<organism evidence="3 4">
    <name type="scientific">Rhizophagus irregularis</name>
    <dbReference type="NCBI Taxonomy" id="588596"/>
    <lineage>
        <taxon>Eukaryota</taxon>
        <taxon>Fungi</taxon>
        <taxon>Fungi incertae sedis</taxon>
        <taxon>Mucoromycota</taxon>
        <taxon>Glomeromycotina</taxon>
        <taxon>Glomeromycetes</taxon>
        <taxon>Glomerales</taxon>
        <taxon>Glomeraceae</taxon>
        <taxon>Rhizophagus</taxon>
    </lineage>
</organism>
<evidence type="ECO:0000256" key="1">
    <source>
        <dbReference type="SAM" id="Coils"/>
    </source>
</evidence>
<dbReference type="EMBL" id="LLXJ01000331">
    <property type="protein sequence ID" value="PKC11134.1"/>
    <property type="molecule type" value="Genomic_DNA"/>
</dbReference>
<proteinExistence type="predicted"/>
<dbReference type="AlphaFoldDB" id="A0A2N0PWB4"/>
<dbReference type="VEuPathDB" id="FungiDB:FUN_014235"/>
<dbReference type="VEuPathDB" id="FungiDB:RhiirA1_448824"/>
<reference evidence="3 4" key="1">
    <citation type="submission" date="2016-04" db="EMBL/GenBank/DDBJ databases">
        <title>Genome analyses suggest a sexual origin of heterokaryosis in a supposedly ancient asexual fungus.</title>
        <authorList>
            <person name="Ropars J."/>
            <person name="Sedzielewska K."/>
            <person name="Noel J."/>
            <person name="Charron P."/>
            <person name="Farinelli L."/>
            <person name="Marton T."/>
            <person name="Kruger M."/>
            <person name="Pelin A."/>
            <person name="Brachmann A."/>
            <person name="Corradi N."/>
        </authorList>
    </citation>
    <scope>NUCLEOTIDE SEQUENCE [LARGE SCALE GENOMIC DNA]</scope>
    <source>
        <strain evidence="3 4">A5</strain>
    </source>
</reference>
<sequence>MTPVEMHEYNNVNASCSKRLTPGKKSIYPFVLSNTNPFVVSSSEGEEIKEGKKRIMGKQGERSEPEKEESDSEGWTVSVNKKRGGKPGSYSKGRGGRRRHVKNITTSSTLSTRNITTSSTLTPQNTNTTVSSSPFKLVIPPDISASIGRTQSQSQRNLTASDIIKKYPNINVPKSYRSHHEEGAPRSDRPSNEEAGNFELGNLKKETLRLQNELKQEKSKVAGMKRKIDNLEDHAEMKNLLKGQIPEEYRLDYGKTFSEQTAKIYEKLIPELKKLMSGHYNPSKKNRRVKAAIKLYERNDANIQEFDKDELLPMLLQNDCYSIEQSDSEDESRQKLFNNKWFLHVYDREWRSNKVLK</sequence>
<dbReference type="VEuPathDB" id="FungiDB:FUN_009756"/>
<feature type="coiled-coil region" evidence="1">
    <location>
        <begin position="200"/>
        <end position="234"/>
    </location>
</feature>
<protein>
    <submittedName>
        <fullName evidence="3">Uncharacterized protein</fullName>
    </submittedName>
</protein>
<feature type="compositionally biased region" description="Basic and acidic residues" evidence="2">
    <location>
        <begin position="178"/>
        <end position="192"/>
    </location>
</feature>
<evidence type="ECO:0000256" key="2">
    <source>
        <dbReference type="SAM" id="MobiDB-lite"/>
    </source>
</evidence>
<feature type="region of interest" description="Disordered" evidence="2">
    <location>
        <begin position="41"/>
        <end position="133"/>
    </location>
</feature>
<dbReference type="VEuPathDB" id="FungiDB:RhiirA1_469492"/>
<accession>A0A2N0PWB4</accession>
<dbReference type="Proteomes" id="UP000232722">
    <property type="component" value="Unassembled WGS sequence"/>
</dbReference>
<evidence type="ECO:0000313" key="3">
    <source>
        <dbReference type="EMBL" id="PKC11134.1"/>
    </source>
</evidence>
<comment type="caution">
    <text evidence="3">The sequence shown here is derived from an EMBL/GenBank/DDBJ whole genome shotgun (WGS) entry which is preliminary data.</text>
</comment>
<gene>
    <name evidence="3" type="ORF">RhiirA5_413444</name>
</gene>
<feature type="compositionally biased region" description="Polar residues" evidence="2">
    <location>
        <begin position="103"/>
        <end position="133"/>
    </location>
</feature>
<dbReference type="VEuPathDB" id="FungiDB:RhiirFUN_006538"/>
<evidence type="ECO:0000313" key="4">
    <source>
        <dbReference type="Proteomes" id="UP000232722"/>
    </source>
</evidence>
<keyword evidence="1" id="KW-0175">Coiled coil</keyword>
<name>A0A2N0PWB4_9GLOM</name>
<reference evidence="3 4" key="2">
    <citation type="submission" date="2017-09" db="EMBL/GenBank/DDBJ databases">
        <title>Extensive intraspecific genome diversity in a model arbuscular mycorrhizal fungus.</title>
        <authorList>
            <person name="Chen E.C."/>
            <person name="Morin E."/>
            <person name="Beaudet D."/>
            <person name="Noel J."/>
            <person name="Ndikumana S."/>
            <person name="Charron P."/>
            <person name="St-Onge C."/>
            <person name="Giorgi J."/>
            <person name="Grigoriev I.V."/>
            <person name="Roux C."/>
            <person name="Martin F.M."/>
            <person name="Corradi N."/>
        </authorList>
    </citation>
    <scope>NUCLEOTIDE SEQUENCE [LARGE SCALE GENOMIC DNA]</scope>
    <source>
        <strain evidence="3 4">A5</strain>
    </source>
</reference>
<dbReference type="VEuPathDB" id="FungiDB:RhiirFUN_011125"/>
<feature type="region of interest" description="Disordered" evidence="2">
    <location>
        <begin position="173"/>
        <end position="200"/>
    </location>
</feature>